<dbReference type="SMART" id="SM00220">
    <property type="entry name" value="S_TKc"/>
    <property type="match status" value="1"/>
</dbReference>
<dbReference type="PROSITE" id="PS50032">
    <property type="entry name" value="KA1"/>
    <property type="match status" value="1"/>
</dbReference>
<reference evidence="17" key="1">
    <citation type="journal article" date="2020" name="Stud. Mycol.">
        <title>101 Dothideomycetes genomes: a test case for predicting lifestyles and emergence of pathogens.</title>
        <authorList>
            <person name="Haridas S."/>
            <person name="Albert R."/>
            <person name="Binder M."/>
            <person name="Bloem J."/>
            <person name="Labutti K."/>
            <person name="Salamov A."/>
            <person name="Andreopoulos B."/>
            <person name="Baker S."/>
            <person name="Barry K."/>
            <person name="Bills G."/>
            <person name="Bluhm B."/>
            <person name="Cannon C."/>
            <person name="Castanera R."/>
            <person name="Culley D."/>
            <person name="Daum C."/>
            <person name="Ezra D."/>
            <person name="Gonzalez J."/>
            <person name="Henrissat B."/>
            <person name="Kuo A."/>
            <person name="Liang C."/>
            <person name="Lipzen A."/>
            <person name="Lutzoni F."/>
            <person name="Magnuson J."/>
            <person name="Mondo S."/>
            <person name="Nolan M."/>
            <person name="Ohm R."/>
            <person name="Pangilinan J."/>
            <person name="Park H.-J."/>
            <person name="Ramirez L."/>
            <person name="Alfaro M."/>
            <person name="Sun H."/>
            <person name="Tritt A."/>
            <person name="Yoshinaga Y."/>
            <person name="Zwiers L.-H."/>
            <person name="Turgeon B."/>
            <person name="Goodwin S."/>
            <person name="Spatafora J."/>
            <person name="Crous P."/>
            <person name="Grigoriev I."/>
        </authorList>
    </citation>
    <scope>NUCLEOTIDE SEQUENCE</scope>
    <source>
        <strain evidence="17">CBS 627.86</strain>
    </source>
</reference>
<dbReference type="GO" id="GO:0071944">
    <property type="term" value="C:cell periphery"/>
    <property type="evidence" value="ECO:0007669"/>
    <property type="project" value="UniProtKB-ARBA"/>
</dbReference>
<evidence type="ECO:0000313" key="18">
    <source>
        <dbReference type="Proteomes" id="UP000799770"/>
    </source>
</evidence>
<comment type="catalytic activity">
    <reaction evidence="12">
        <text>L-seryl-[protein] + ATP = O-phospho-L-seryl-[protein] + ADP + H(+)</text>
        <dbReference type="Rhea" id="RHEA:17989"/>
        <dbReference type="Rhea" id="RHEA-COMP:9863"/>
        <dbReference type="Rhea" id="RHEA-COMP:11604"/>
        <dbReference type="ChEBI" id="CHEBI:15378"/>
        <dbReference type="ChEBI" id="CHEBI:29999"/>
        <dbReference type="ChEBI" id="CHEBI:30616"/>
        <dbReference type="ChEBI" id="CHEBI:83421"/>
        <dbReference type="ChEBI" id="CHEBI:456216"/>
        <dbReference type="EC" id="2.7.11.1"/>
    </reaction>
</comment>
<dbReference type="CDD" id="cd14077">
    <property type="entry name" value="STKc_Kin1_2"/>
    <property type="match status" value="1"/>
</dbReference>
<dbReference type="SUPFAM" id="SSF103243">
    <property type="entry name" value="KA1-like"/>
    <property type="match status" value="1"/>
</dbReference>
<feature type="compositionally biased region" description="Polar residues" evidence="14">
    <location>
        <begin position="693"/>
        <end position="707"/>
    </location>
</feature>
<feature type="domain" description="Protein kinase" evidence="15">
    <location>
        <begin position="146"/>
        <end position="409"/>
    </location>
</feature>
<feature type="compositionally biased region" description="Basic and acidic residues" evidence="14">
    <location>
        <begin position="924"/>
        <end position="936"/>
    </location>
</feature>
<dbReference type="AlphaFoldDB" id="A0A6A5ZNC4"/>
<dbReference type="Gene3D" id="3.30.310.80">
    <property type="entry name" value="Kinase associated domain 1, KA1"/>
    <property type="match status" value="1"/>
</dbReference>
<feature type="compositionally biased region" description="Low complexity" evidence="14">
    <location>
        <begin position="35"/>
        <end position="49"/>
    </location>
</feature>
<evidence type="ECO:0000256" key="7">
    <source>
        <dbReference type="ARBA" id="ARBA00022679"/>
    </source>
</evidence>
<keyword evidence="4" id="KW-0963">Cytoplasm</keyword>
<evidence type="ECO:0000256" key="14">
    <source>
        <dbReference type="SAM" id="MobiDB-lite"/>
    </source>
</evidence>
<feature type="domain" description="KA1" evidence="16">
    <location>
        <begin position="990"/>
        <end position="1039"/>
    </location>
</feature>
<comment type="similarity">
    <text evidence="2">Belongs to the protein kinase superfamily. CAMK Ser/Thr protein kinase family. NIM1 subfamily.</text>
</comment>
<dbReference type="PANTHER" id="PTHR24346:SF82">
    <property type="entry name" value="KP78A-RELATED"/>
    <property type="match status" value="1"/>
</dbReference>
<dbReference type="InterPro" id="IPR011009">
    <property type="entry name" value="Kinase-like_dom_sf"/>
</dbReference>
<feature type="region of interest" description="Disordered" evidence="14">
    <location>
        <begin position="178"/>
        <end position="200"/>
    </location>
</feature>
<dbReference type="PROSITE" id="PS50011">
    <property type="entry name" value="PROTEIN_KINASE_DOM"/>
    <property type="match status" value="1"/>
</dbReference>
<comment type="catalytic activity">
    <reaction evidence="11">
        <text>L-threonyl-[protein] + ATP = O-phospho-L-threonyl-[protein] + ADP + H(+)</text>
        <dbReference type="Rhea" id="RHEA:46608"/>
        <dbReference type="Rhea" id="RHEA-COMP:11060"/>
        <dbReference type="Rhea" id="RHEA-COMP:11605"/>
        <dbReference type="ChEBI" id="CHEBI:15378"/>
        <dbReference type="ChEBI" id="CHEBI:30013"/>
        <dbReference type="ChEBI" id="CHEBI:30616"/>
        <dbReference type="ChEBI" id="CHEBI:61977"/>
        <dbReference type="ChEBI" id="CHEBI:456216"/>
        <dbReference type="EC" id="2.7.11.1"/>
    </reaction>
</comment>
<evidence type="ECO:0000259" key="16">
    <source>
        <dbReference type="PROSITE" id="PS50032"/>
    </source>
</evidence>
<protein>
    <recommendedName>
        <fullName evidence="3">non-specific serine/threonine protein kinase</fullName>
        <ecNumber evidence="3">2.7.11.1</ecNumber>
    </recommendedName>
</protein>
<dbReference type="Gene3D" id="1.10.510.10">
    <property type="entry name" value="Transferase(Phosphotransferase) domain 1"/>
    <property type="match status" value="1"/>
</dbReference>
<feature type="compositionally biased region" description="Polar residues" evidence="14">
    <location>
        <begin position="1"/>
        <end position="18"/>
    </location>
</feature>
<keyword evidence="9 17" id="KW-0418">Kinase</keyword>
<dbReference type="PROSITE" id="PS00107">
    <property type="entry name" value="PROTEIN_KINASE_ATP"/>
    <property type="match status" value="1"/>
</dbReference>
<keyword evidence="6" id="KW-0597">Phosphoprotein</keyword>
<keyword evidence="10 13" id="KW-0067">ATP-binding</keyword>
<dbReference type="InterPro" id="IPR000719">
    <property type="entry name" value="Prot_kinase_dom"/>
</dbReference>
<evidence type="ECO:0000256" key="4">
    <source>
        <dbReference type="ARBA" id="ARBA00022490"/>
    </source>
</evidence>
<dbReference type="EMBL" id="ML977313">
    <property type="protein sequence ID" value="KAF2120494.1"/>
    <property type="molecule type" value="Genomic_DNA"/>
</dbReference>
<comment type="subcellular location">
    <subcellularLocation>
        <location evidence="1">Cytoplasm</location>
    </subcellularLocation>
</comment>
<evidence type="ECO:0000256" key="8">
    <source>
        <dbReference type="ARBA" id="ARBA00022741"/>
    </source>
</evidence>
<feature type="compositionally biased region" description="Basic and acidic residues" evidence="14">
    <location>
        <begin position="182"/>
        <end position="200"/>
    </location>
</feature>
<gene>
    <name evidence="17" type="ORF">BDV96DRAFT_609715</name>
</gene>
<dbReference type="GO" id="GO:0035556">
    <property type="term" value="P:intracellular signal transduction"/>
    <property type="evidence" value="ECO:0007669"/>
    <property type="project" value="TreeGrafter"/>
</dbReference>
<dbReference type="Proteomes" id="UP000799770">
    <property type="component" value="Unassembled WGS sequence"/>
</dbReference>
<keyword evidence="8 13" id="KW-0547">Nucleotide-binding</keyword>
<evidence type="ECO:0000259" key="15">
    <source>
        <dbReference type="PROSITE" id="PS50011"/>
    </source>
</evidence>
<dbReference type="GO" id="GO:0004674">
    <property type="term" value="F:protein serine/threonine kinase activity"/>
    <property type="evidence" value="ECO:0007669"/>
    <property type="project" value="UniProtKB-KW"/>
</dbReference>
<feature type="region of interest" description="Disordered" evidence="14">
    <location>
        <begin position="898"/>
        <end position="988"/>
    </location>
</feature>
<dbReference type="GO" id="GO:0005524">
    <property type="term" value="F:ATP binding"/>
    <property type="evidence" value="ECO:0007669"/>
    <property type="project" value="UniProtKB-UniRule"/>
</dbReference>
<feature type="region of interest" description="Disordered" evidence="14">
    <location>
        <begin position="574"/>
        <end position="838"/>
    </location>
</feature>
<organism evidence="17 18">
    <name type="scientific">Lophiotrema nucula</name>
    <dbReference type="NCBI Taxonomy" id="690887"/>
    <lineage>
        <taxon>Eukaryota</taxon>
        <taxon>Fungi</taxon>
        <taxon>Dikarya</taxon>
        <taxon>Ascomycota</taxon>
        <taxon>Pezizomycotina</taxon>
        <taxon>Dothideomycetes</taxon>
        <taxon>Pleosporomycetidae</taxon>
        <taxon>Pleosporales</taxon>
        <taxon>Lophiotremataceae</taxon>
        <taxon>Lophiotrema</taxon>
    </lineage>
</organism>
<evidence type="ECO:0000256" key="1">
    <source>
        <dbReference type="ARBA" id="ARBA00004496"/>
    </source>
</evidence>
<dbReference type="SUPFAM" id="SSF56112">
    <property type="entry name" value="Protein kinase-like (PK-like)"/>
    <property type="match status" value="1"/>
</dbReference>
<evidence type="ECO:0000256" key="10">
    <source>
        <dbReference type="ARBA" id="ARBA00022840"/>
    </source>
</evidence>
<dbReference type="InterPro" id="IPR008271">
    <property type="entry name" value="Ser/Thr_kinase_AS"/>
</dbReference>
<evidence type="ECO:0000256" key="13">
    <source>
        <dbReference type="PROSITE-ProRule" id="PRU10141"/>
    </source>
</evidence>
<dbReference type="FunFam" id="1.10.510.10:FF:000333">
    <property type="entry name" value="Non-specific serine/threonine protein kinase"/>
    <property type="match status" value="1"/>
</dbReference>
<dbReference type="Pfam" id="PF00069">
    <property type="entry name" value="Pkinase"/>
    <property type="match status" value="1"/>
</dbReference>
<evidence type="ECO:0000256" key="5">
    <source>
        <dbReference type="ARBA" id="ARBA00022527"/>
    </source>
</evidence>
<evidence type="ECO:0000313" key="17">
    <source>
        <dbReference type="EMBL" id="KAF2120494.1"/>
    </source>
</evidence>
<name>A0A6A5ZNC4_9PLEO</name>
<dbReference type="PANTHER" id="PTHR24346">
    <property type="entry name" value="MAP/MICROTUBULE AFFINITY-REGULATING KINASE"/>
    <property type="match status" value="1"/>
</dbReference>
<dbReference type="Pfam" id="PF02149">
    <property type="entry name" value="KA1"/>
    <property type="match status" value="1"/>
</dbReference>
<feature type="compositionally biased region" description="Pro residues" evidence="14">
    <location>
        <begin position="615"/>
        <end position="627"/>
    </location>
</feature>
<dbReference type="InterPro" id="IPR017441">
    <property type="entry name" value="Protein_kinase_ATP_BS"/>
</dbReference>
<evidence type="ECO:0000256" key="12">
    <source>
        <dbReference type="ARBA" id="ARBA00048679"/>
    </source>
</evidence>
<accession>A0A6A5ZNC4</accession>
<evidence type="ECO:0000256" key="6">
    <source>
        <dbReference type="ARBA" id="ARBA00022553"/>
    </source>
</evidence>
<dbReference type="GO" id="GO:0005737">
    <property type="term" value="C:cytoplasm"/>
    <property type="evidence" value="ECO:0007669"/>
    <property type="project" value="UniProtKB-SubCell"/>
</dbReference>
<sequence length="1039" mass="114815">MSAASPASPTVVRSASTSHRPHAYGNSSSDRPHRSQSTTTSRPSQAPRQPAAPPANLANVARRDFEQTNVASSPSSRRSSSRDRTAPPPSSRTDSSRRGHTRYASDASTHSAMPINGVAQDNAGPGAAAPTTKRRTTITAPYTGQWLLQKTIGAGSMGKVKLAKNAATGEQVAVKIVPRQSTDQHHSQADRERADHSKEVRTAREAAIVSLLSHPYICGMRDVVRTNYHWYMLFEYVNGGQMLDYIISHGRLKEKQARKFARQIASALDYCHRNSIVHRDLKIENILISKTGDIKIIDFGLSNLFSPRSQLKTFCGSLYFAAPELLQAKQYTGPEVDVWSFGIVLYVLVCGKVPFDDQSMPQLHAKIKKGHVDYPPWLSAECRNLIHKMLQTDPSQRLTLGEIMNHPWLTKGFNSPPENYLPHREPLQLPLDREIIEKMTGFDFGTPEYITSQLTNVIQSEEYQRAVRLSARKSQAQTPELEKKRGMFDFYKRRTSISSREQLSASSSEEIQRGLDPVNAYSPLVSVYYLVREKRDREKLEVNPGALSLPTSPGEKPLKMPDLPAPEAAYTNSATYEMAGEKPTGGRSRPRARTHGEDEVTEGIQKMNLQSPGGPVSPPIITPPLEQPPARKESTAVGLLRRFSTRKHRQPEERREAPPTPSLAVSSPNETAAPTSAPRKSFSVRRTREKENNSSSMLQPSATQQPELLSPPGSGSGNSATRKLKALGRSTSVNGADLRRRLSRRGRSSEDPGNPPPTSGSDRSDISASKLKNNDAASEDLQGSPRRLPASRAKSLGHARRESIQARRQRREQARQSNVPEETDQEIAEQTAEASRSPDAVKPVYLKGLFSVSTTSNRPLSFIQADIIRVLDQLGVTYTEIRGGFKCRHAPSIDLKGAVDSPASAQPTPSSHRRKISFGGFRSGAERERDEFREQHQGPQTPKSARPRPSAADRSYTNTDDSDESDGPQDRRSRSRPIAAGETSTHVQSDLGDSMNLVFEILIVKVPLLQLHGIQFKKVEGGTWQYKNMAQTILAELRL</sequence>
<dbReference type="GO" id="GO:0000226">
    <property type="term" value="P:microtubule cytoskeleton organization"/>
    <property type="evidence" value="ECO:0007669"/>
    <property type="project" value="TreeGrafter"/>
</dbReference>
<feature type="binding site" evidence="13">
    <location>
        <position position="175"/>
    </location>
    <ligand>
        <name>ATP</name>
        <dbReference type="ChEBI" id="CHEBI:30616"/>
    </ligand>
</feature>
<feature type="compositionally biased region" description="Polar residues" evidence="14">
    <location>
        <begin position="663"/>
        <end position="674"/>
    </location>
</feature>
<feature type="region of interest" description="Disordered" evidence="14">
    <location>
        <begin position="1"/>
        <end position="136"/>
    </location>
</feature>
<evidence type="ECO:0000256" key="9">
    <source>
        <dbReference type="ARBA" id="ARBA00022777"/>
    </source>
</evidence>
<dbReference type="OrthoDB" id="1928777at2759"/>
<evidence type="ECO:0000256" key="11">
    <source>
        <dbReference type="ARBA" id="ARBA00047899"/>
    </source>
</evidence>
<evidence type="ECO:0000256" key="3">
    <source>
        <dbReference type="ARBA" id="ARBA00012513"/>
    </source>
</evidence>
<proteinExistence type="inferred from homology"/>
<dbReference type="InterPro" id="IPR001772">
    <property type="entry name" value="KA1_dom"/>
</dbReference>
<keyword evidence="7" id="KW-0808">Transferase</keyword>
<dbReference type="EC" id="2.7.11.1" evidence="3"/>
<dbReference type="InterPro" id="IPR028375">
    <property type="entry name" value="KA1/Ssp2_C"/>
</dbReference>
<dbReference type="PROSITE" id="PS00108">
    <property type="entry name" value="PROTEIN_KINASE_ST"/>
    <property type="match status" value="1"/>
</dbReference>
<keyword evidence="5 17" id="KW-0723">Serine/threonine-protein kinase</keyword>
<keyword evidence="18" id="KW-1185">Reference proteome</keyword>
<evidence type="ECO:0000256" key="2">
    <source>
        <dbReference type="ARBA" id="ARBA00010791"/>
    </source>
</evidence>